<protein>
    <recommendedName>
        <fullName evidence="1">Polymerase/histidinol phosphatase N-terminal domain-containing protein</fullName>
    </recommendedName>
</protein>
<proteinExistence type="predicted"/>
<dbReference type="PIRSF" id="PIRSF036978">
    <property type="entry name" value="UCP036978_PHPhdr"/>
    <property type="match status" value="1"/>
</dbReference>
<feature type="domain" description="Polymerase/histidinol phosphatase N-terminal" evidence="1">
    <location>
        <begin position="114"/>
        <end position="194"/>
    </location>
</feature>
<evidence type="ECO:0000259" key="1">
    <source>
        <dbReference type="SMART" id="SM00481"/>
    </source>
</evidence>
<dbReference type="PANTHER" id="PTHR36928:SF1">
    <property type="entry name" value="PHOSPHATASE YCDX-RELATED"/>
    <property type="match status" value="1"/>
</dbReference>
<dbReference type="InterPro" id="IPR017078">
    <property type="entry name" value="UCP036978_PHPhdr"/>
</dbReference>
<name>H5U4J0_9ACTN</name>
<dbReference type="InterPro" id="IPR003141">
    <property type="entry name" value="Pol/His_phosphatase_N"/>
</dbReference>
<sequence>MRPLIPLAAPVDPAQALTRIAWLLERDRQSSYRVEAFRRAAATVVDVGDDEIRRRSAAGSLTALSGIGKTTAAVIDDAVSGILPDYLGGLQARADPLTDTAAESGGLLYEALRGDLHAHTRWSDGGASIDEMAAAAGALGQQWLAITDHSPRLTVANGLSAERLDAQIGVIEQINARGDVDLTVLTGIEVDILDDGALDQSAEMLERVDVVTASVHSKLRMDAAPMTRRMVAAVEHPRVRVLGHCTGRLITGGRGTRPQSTFDAHQVFSTCRDTNTAVEINSRPERVDPPDDLLTLARDLGCLFAIDSDAHAPGQLEFKALGAQRAEKFGIDADRIVTTWPLDRLLAWLADADVVA</sequence>
<dbReference type="InterPro" id="IPR016195">
    <property type="entry name" value="Pol/histidinol_Pase-like"/>
</dbReference>
<dbReference type="InterPro" id="IPR004013">
    <property type="entry name" value="PHP_dom"/>
</dbReference>
<dbReference type="SUPFAM" id="SSF47802">
    <property type="entry name" value="DNA polymerase beta, N-terminal domain-like"/>
    <property type="match status" value="1"/>
</dbReference>
<dbReference type="GO" id="GO:0005829">
    <property type="term" value="C:cytosol"/>
    <property type="evidence" value="ECO:0007669"/>
    <property type="project" value="TreeGrafter"/>
</dbReference>
<evidence type="ECO:0000313" key="3">
    <source>
        <dbReference type="Proteomes" id="UP000005845"/>
    </source>
</evidence>
<dbReference type="InterPro" id="IPR010996">
    <property type="entry name" value="HHH_MUS81"/>
</dbReference>
<dbReference type="Gene3D" id="1.10.150.110">
    <property type="entry name" value="DNA polymerase beta, N-terminal domain-like"/>
    <property type="match status" value="1"/>
</dbReference>
<reference evidence="2 3" key="1">
    <citation type="submission" date="2012-02" db="EMBL/GenBank/DDBJ databases">
        <title>Whole genome shotgun sequence of Gordonia sputi NBRC 100414.</title>
        <authorList>
            <person name="Yoshida I."/>
            <person name="Hosoyama A."/>
            <person name="Tsuchikane K."/>
            <person name="Katsumata H."/>
            <person name="Yamazaki S."/>
            <person name="Fujita N."/>
        </authorList>
    </citation>
    <scope>NUCLEOTIDE SEQUENCE [LARGE SCALE GENOMIC DNA]</scope>
    <source>
        <strain evidence="2 3">NBRC 100414</strain>
    </source>
</reference>
<gene>
    <name evidence="2" type="ORF">GOSPT_113_00370</name>
</gene>
<dbReference type="PANTHER" id="PTHR36928">
    <property type="entry name" value="PHOSPHATASE YCDX-RELATED"/>
    <property type="match status" value="1"/>
</dbReference>
<dbReference type="FunFam" id="3.20.20.140:FF:000047">
    <property type="entry name" value="PHP domain-containing protein"/>
    <property type="match status" value="1"/>
</dbReference>
<comment type="caution">
    <text evidence="2">The sequence shown here is derived from an EMBL/GenBank/DDBJ whole genome shotgun (WGS) entry which is preliminary data.</text>
</comment>
<dbReference type="EMBL" id="BAFC01000111">
    <property type="protein sequence ID" value="GAB40648.1"/>
    <property type="molecule type" value="Genomic_DNA"/>
</dbReference>
<dbReference type="eggNOG" id="COG1387">
    <property type="taxonomic scope" value="Bacteria"/>
</dbReference>
<dbReference type="InterPro" id="IPR047967">
    <property type="entry name" value="PolX_PHP"/>
</dbReference>
<dbReference type="Proteomes" id="UP000005845">
    <property type="component" value="Unassembled WGS sequence"/>
</dbReference>
<dbReference type="SUPFAM" id="SSF89550">
    <property type="entry name" value="PHP domain-like"/>
    <property type="match status" value="1"/>
</dbReference>
<dbReference type="Gene3D" id="3.20.20.140">
    <property type="entry name" value="Metal-dependent hydrolases"/>
    <property type="match status" value="1"/>
</dbReference>
<dbReference type="InterPro" id="IPR050243">
    <property type="entry name" value="PHP_phosphatase"/>
</dbReference>
<dbReference type="SMART" id="SM00481">
    <property type="entry name" value="POLIIIAc"/>
    <property type="match status" value="1"/>
</dbReference>
<dbReference type="InterPro" id="IPR027421">
    <property type="entry name" value="DNA_pol_lamdba_lyase_dom_sf"/>
</dbReference>
<dbReference type="CDD" id="cd07436">
    <property type="entry name" value="PHP_PolX"/>
    <property type="match status" value="1"/>
</dbReference>
<evidence type="ECO:0000313" key="2">
    <source>
        <dbReference type="EMBL" id="GAB40648.1"/>
    </source>
</evidence>
<accession>H5U4J0</accession>
<keyword evidence="3" id="KW-1185">Reference proteome</keyword>
<dbReference type="NCBIfam" id="NF005928">
    <property type="entry name" value="PRK07945.1"/>
    <property type="match status" value="1"/>
</dbReference>
<dbReference type="GO" id="GO:0042578">
    <property type="term" value="F:phosphoric ester hydrolase activity"/>
    <property type="evidence" value="ECO:0007669"/>
    <property type="project" value="TreeGrafter"/>
</dbReference>
<dbReference type="GO" id="GO:0008270">
    <property type="term" value="F:zinc ion binding"/>
    <property type="evidence" value="ECO:0007669"/>
    <property type="project" value="TreeGrafter"/>
</dbReference>
<organism evidence="2 3">
    <name type="scientific">Gordonia sputi NBRC 100414</name>
    <dbReference type="NCBI Taxonomy" id="1089453"/>
    <lineage>
        <taxon>Bacteria</taxon>
        <taxon>Bacillati</taxon>
        <taxon>Actinomycetota</taxon>
        <taxon>Actinomycetes</taxon>
        <taxon>Mycobacteriales</taxon>
        <taxon>Gordoniaceae</taxon>
        <taxon>Gordonia</taxon>
    </lineage>
</organism>
<dbReference type="RefSeq" id="WP_005207730.1">
    <property type="nucleotide sequence ID" value="NZ_BAFC01000111.1"/>
</dbReference>
<dbReference type="AlphaFoldDB" id="H5U4J0"/>
<dbReference type="Pfam" id="PF14716">
    <property type="entry name" value="HHH_8"/>
    <property type="match status" value="1"/>
</dbReference>
<dbReference type="Pfam" id="PF02811">
    <property type="entry name" value="PHP"/>
    <property type="match status" value="1"/>
</dbReference>